<keyword evidence="3" id="KW-1185">Reference proteome</keyword>
<proteinExistence type="predicted"/>
<evidence type="ECO:0000313" key="2">
    <source>
        <dbReference type="EMBL" id="SDZ16594.1"/>
    </source>
</evidence>
<keyword evidence="1" id="KW-0472">Membrane</keyword>
<dbReference type="STRING" id="415015.SAMN05660462_02084"/>
<keyword evidence="1" id="KW-1133">Transmembrane helix</keyword>
<sequence>MFISNIMPVLTMLFFVSLIGYILVVLKEKLFLSDNTIIIGKKAVTQEHINETDMKVFTIGGIKIKSGDEVRLVLLNNNKIDGIVIGAKAKEKELMMVTYKDEIKAFEVKEIRKIKVISKYGRFFK</sequence>
<feature type="transmembrane region" description="Helical" evidence="1">
    <location>
        <begin position="6"/>
        <end position="26"/>
    </location>
</feature>
<dbReference type="OrthoDB" id="1954971at2"/>
<organism evidence="2 3">
    <name type="scientific">Proteiniborus ethanoligenes</name>
    <dbReference type="NCBI Taxonomy" id="415015"/>
    <lineage>
        <taxon>Bacteria</taxon>
        <taxon>Bacillati</taxon>
        <taxon>Bacillota</taxon>
        <taxon>Clostridia</taxon>
        <taxon>Eubacteriales</taxon>
        <taxon>Proteiniborus</taxon>
    </lineage>
</organism>
<evidence type="ECO:0000256" key="1">
    <source>
        <dbReference type="SAM" id="Phobius"/>
    </source>
</evidence>
<reference evidence="2 3" key="1">
    <citation type="submission" date="2016-10" db="EMBL/GenBank/DDBJ databases">
        <authorList>
            <person name="de Groot N.N."/>
        </authorList>
    </citation>
    <scope>NUCLEOTIDE SEQUENCE [LARGE SCALE GENOMIC DNA]</scope>
    <source>
        <strain evidence="2 3">DSM 21650</strain>
    </source>
</reference>
<dbReference type="AlphaFoldDB" id="A0A1H3QSV0"/>
<dbReference type="EMBL" id="FNQE01000022">
    <property type="protein sequence ID" value="SDZ16594.1"/>
    <property type="molecule type" value="Genomic_DNA"/>
</dbReference>
<dbReference type="Proteomes" id="UP000198625">
    <property type="component" value="Unassembled WGS sequence"/>
</dbReference>
<dbReference type="RefSeq" id="WP_091730838.1">
    <property type="nucleotide sequence ID" value="NZ_FNQE01000022.1"/>
</dbReference>
<evidence type="ECO:0000313" key="3">
    <source>
        <dbReference type="Proteomes" id="UP000198625"/>
    </source>
</evidence>
<gene>
    <name evidence="2" type="ORF">SAMN05660462_02084</name>
</gene>
<name>A0A1H3QSV0_9FIRM</name>
<protein>
    <submittedName>
        <fullName evidence="2">Uncharacterized protein</fullName>
    </submittedName>
</protein>
<accession>A0A1H3QSV0</accession>
<keyword evidence="1" id="KW-0812">Transmembrane</keyword>